<evidence type="ECO:0000259" key="3">
    <source>
        <dbReference type="Pfam" id="PF08574"/>
    </source>
</evidence>
<gene>
    <name evidence="4" type="ORF">AGOS_ADL291W</name>
</gene>
<evidence type="ECO:0000256" key="2">
    <source>
        <dbReference type="SAM" id="MobiDB-lite"/>
    </source>
</evidence>
<dbReference type="PANTHER" id="PTHR28063">
    <property type="entry name" value="RNA POLYMERASE II NUCLEAR LOCALIZATION PROTEIN IWR1"/>
    <property type="match status" value="1"/>
</dbReference>
<evidence type="ECO:0000256" key="1">
    <source>
        <dbReference type="ARBA" id="ARBA00010218"/>
    </source>
</evidence>
<dbReference type="GeneID" id="4619940"/>
<feature type="region of interest" description="Disordered" evidence="2">
    <location>
        <begin position="157"/>
        <end position="192"/>
    </location>
</feature>
<dbReference type="EMBL" id="AE016817">
    <property type="protein sequence ID" value="AAS51629.2"/>
    <property type="molecule type" value="Genomic_DNA"/>
</dbReference>
<dbReference type="AlphaFoldDB" id="Q75B63"/>
<name>Q75B63_EREGS</name>
<keyword evidence="5" id="KW-1185">Reference proteome</keyword>
<dbReference type="InterPro" id="IPR040150">
    <property type="entry name" value="Iwr1"/>
</dbReference>
<sequence>MDQAPEVIRVKRRRDEDSMQALLLEESRLNKKGKYVFKLARTVELQGSNEETPLLKLAASERNVYVLEQQKQTQKCLPEEISEMLEEYLRLETKATASEHKRPSKRRASQLPVAQLPSMEFVYDIYIRENLPEDEFVWDKNTVGYIRIVEDNGALVPEQDASADTQQLSDDEDSNEEDYYRNDYPEDEDDDRSILFGSDLEQEAPMANPLQSPVSEIAELITEAGSEDIYDPLFESLGAEPNLLSSLNSNNYVDLDVDALSSASDREDASNGRTFGTDNDDLHTDSSFERHNLFPGEEDDPMAIHRDKVLGKLQRILNGANGRV</sequence>
<dbReference type="Proteomes" id="UP000000591">
    <property type="component" value="Chromosome IV"/>
</dbReference>
<feature type="region of interest" description="Disordered" evidence="2">
    <location>
        <begin position="263"/>
        <end position="286"/>
    </location>
</feature>
<proteinExistence type="inferred from homology"/>
<dbReference type="KEGG" id="ago:AGOS_ADL291W"/>
<dbReference type="PANTHER" id="PTHR28063:SF1">
    <property type="entry name" value="RNA POLYMERASE II NUCLEAR LOCALIZATION PROTEIN IWR1"/>
    <property type="match status" value="1"/>
</dbReference>
<reference evidence="5" key="2">
    <citation type="journal article" date="2013" name="G3 (Bethesda)">
        <title>Genomes of Ashbya fungi isolated from insects reveal four mating-type loci, numerous translocations, lack of transposons, and distinct gene duplications.</title>
        <authorList>
            <person name="Dietrich F.S."/>
            <person name="Voegeli S."/>
            <person name="Kuo S."/>
            <person name="Philippsen P."/>
        </authorList>
    </citation>
    <scope>GENOME REANNOTATION</scope>
    <source>
        <strain evidence="5">ATCC 10895 / CBS 109.51 / FGSC 9923 / NRRL Y-1056</strain>
    </source>
</reference>
<dbReference type="OrthoDB" id="6255506at2759"/>
<dbReference type="InterPro" id="IPR013883">
    <property type="entry name" value="TF_Iwr1_dom"/>
</dbReference>
<evidence type="ECO:0000313" key="4">
    <source>
        <dbReference type="EMBL" id="AAS51629.2"/>
    </source>
</evidence>
<dbReference type="STRING" id="284811.Q75B63"/>
<dbReference type="HOGENOM" id="CLU_044104_0_0_1"/>
<evidence type="ECO:0000313" key="5">
    <source>
        <dbReference type="Proteomes" id="UP000000591"/>
    </source>
</evidence>
<organism evidence="4 5">
    <name type="scientific">Eremothecium gossypii (strain ATCC 10895 / CBS 109.51 / FGSC 9923 / NRRL Y-1056)</name>
    <name type="common">Yeast</name>
    <name type="synonym">Ashbya gossypii</name>
    <dbReference type="NCBI Taxonomy" id="284811"/>
    <lineage>
        <taxon>Eukaryota</taxon>
        <taxon>Fungi</taxon>
        <taxon>Dikarya</taxon>
        <taxon>Ascomycota</taxon>
        <taxon>Saccharomycotina</taxon>
        <taxon>Saccharomycetes</taxon>
        <taxon>Saccharomycetales</taxon>
        <taxon>Saccharomycetaceae</taxon>
        <taxon>Eremothecium</taxon>
    </lineage>
</organism>
<dbReference type="RefSeq" id="NP_983805.2">
    <property type="nucleotide sequence ID" value="NM_209158.2"/>
</dbReference>
<feature type="domain" description="Transcription factor Iwr1" evidence="3">
    <location>
        <begin position="120"/>
        <end position="188"/>
    </location>
</feature>
<dbReference type="Pfam" id="PF08574">
    <property type="entry name" value="Iwr1"/>
    <property type="match status" value="1"/>
</dbReference>
<dbReference type="OMA" id="EYPRNEF"/>
<dbReference type="GO" id="GO:0005737">
    <property type="term" value="C:cytoplasm"/>
    <property type="evidence" value="ECO:0000318"/>
    <property type="project" value="GO_Central"/>
</dbReference>
<dbReference type="InParanoid" id="Q75B63"/>
<comment type="similarity">
    <text evidence="1">Belongs to the IWR1/SLC7A6OS family.</text>
</comment>
<dbReference type="GO" id="GO:0006606">
    <property type="term" value="P:protein import into nucleus"/>
    <property type="evidence" value="ECO:0007669"/>
    <property type="project" value="EnsemblFungi"/>
</dbReference>
<dbReference type="GO" id="GO:0005634">
    <property type="term" value="C:nucleus"/>
    <property type="evidence" value="ECO:0007669"/>
    <property type="project" value="EnsemblFungi"/>
</dbReference>
<protein>
    <submittedName>
        <fullName evidence="4">ADL291Wp</fullName>
    </submittedName>
</protein>
<dbReference type="eggNOG" id="KOG4852">
    <property type="taxonomic scope" value="Eukaryota"/>
</dbReference>
<reference evidence="4 5" key="1">
    <citation type="journal article" date="2004" name="Science">
        <title>The Ashbya gossypii genome as a tool for mapping the ancient Saccharomyces cerevisiae genome.</title>
        <authorList>
            <person name="Dietrich F.S."/>
            <person name="Voegeli S."/>
            <person name="Brachat S."/>
            <person name="Lerch A."/>
            <person name="Gates K."/>
            <person name="Steiner S."/>
            <person name="Mohr C."/>
            <person name="Pohlmann R."/>
            <person name="Luedi P."/>
            <person name="Choi S."/>
            <person name="Wing R.A."/>
            <person name="Flavier A."/>
            <person name="Gaffney T.D."/>
            <person name="Philippsen P."/>
        </authorList>
    </citation>
    <scope>NUCLEOTIDE SEQUENCE [LARGE SCALE GENOMIC DNA]</scope>
    <source>
        <strain evidence="5">ATCC 10895 / CBS 109.51 / FGSC 9923 / NRRL Y-1056</strain>
    </source>
</reference>
<dbReference type="FunCoup" id="Q75B63">
    <property type="interactions" value="74"/>
</dbReference>
<accession>Q75B63</accession>